<evidence type="ECO:0000256" key="11">
    <source>
        <dbReference type="SAM" id="Phobius"/>
    </source>
</evidence>
<organism evidence="12 13">
    <name type="scientific">Pacificispira spongiicola</name>
    <dbReference type="NCBI Taxonomy" id="2729598"/>
    <lineage>
        <taxon>Bacteria</taxon>
        <taxon>Pseudomonadati</taxon>
        <taxon>Pseudomonadota</taxon>
        <taxon>Alphaproteobacteria</taxon>
        <taxon>Rhodospirillales</taxon>
        <taxon>Rhodospirillaceae</taxon>
        <taxon>Pacificispira</taxon>
    </lineage>
</organism>
<evidence type="ECO:0000256" key="6">
    <source>
        <dbReference type="ARBA" id="ARBA00022968"/>
    </source>
</evidence>
<evidence type="ECO:0000256" key="5">
    <source>
        <dbReference type="ARBA" id="ARBA00022692"/>
    </source>
</evidence>
<dbReference type="GO" id="GO:0008535">
    <property type="term" value="P:respiratory chain complex IV assembly"/>
    <property type="evidence" value="ECO:0007669"/>
    <property type="project" value="UniProtKB-UniRule"/>
</dbReference>
<protein>
    <recommendedName>
        <fullName evidence="4 10">Cytochrome c oxidase assembly protein CtaG</fullName>
    </recommendedName>
</protein>
<evidence type="ECO:0000313" key="12">
    <source>
        <dbReference type="EMBL" id="NMM43722.1"/>
    </source>
</evidence>
<dbReference type="InterPro" id="IPR023471">
    <property type="entry name" value="CtaG/Cox11_dom_sf"/>
</dbReference>
<evidence type="ECO:0000256" key="8">
    <source>
        <dbReference type="ARBA" id="ARBA00023008"/>
    </source>
</evidence>
<keyword evidence="8 10" id="KW-0186">Copper</keyword>
<dbReference type="FunFam" id="2.60.370.10:FF:000001">
    <property type="entry name" value="COX11 cytochrome c oxidase assembly homolog"/>
    <property type="match status" value="1"/>
</dbReference>
<comment type="subcellular location">
    <subcellularLocation>
        <location evidence="2 10">Cell inner membrane</location>
        <topology evidence="2 10">Single-pass type II membrane protein</topology>
        <orientation evidence="2 10">Periplasmic side</orientation>
    </subcellularLocation>
</comment>
<evidence type="ECO:0000313" key="13">
    <source>
        <dbReference type="Proteomes" id="UP000539372"/>
    </source>
</evidence>
<accession>A0A7Y0DY30</accession>
<feature type="topological domain" description="Cytoplasmic" evidence="10">
    <location>
        <begin position="1"/>
        <end position="7"/>
    </location>
</feature>
<keyword evidence="9 10" id="KW-0472">Membrane</keyword>
<dbReference type="SUPFAM" id="SSF110111">
    <property type="entry name" value="Ctag/Cox11"/>
    <property type="match status" value="1"/>
</dbReference>
<evidence type="ECO:0000256" key="4">
    <source>
        <dbReference type="ARBA" id="ARBA00015384"/>
    </source>
</evidence>
<keyword evidence="5 10" id="KW-0812">Transmembrane</keyword>
<feature type="topological domain" description="Periplasmic" evidence="10">
    <location>
        <begin position="31"/>
        <end position="206"/>
    </location>
</feature>
<comment type="function">
    <text evidence="1 10">Exerts its effect at some terminal stage of cytochrome c oxidase synthesis, probably by being involved in the insertion of the copper B into subunit I.</text>
</comment>
<dbReference type="RefSeq" id="WP_169623980.1">
    <property type="nucleotide sequence ID" value="NZ_JABBNT010000001.1"/>
</dbReference>
<dbReference type="Gene3D" id="2.60.370.10">
    <property type="entry name" value="Ctag/Cox11"/>
    <property type="match status" value="1"/>
</dbReference>
<evidence type="ECO:0000256" key="7">
    <source>
        <dbReference type="ARBA" id="ARBA00022989"/>
    </source>
</evidence>
<evidence type="ECO:0000256" key="1">
    <source>
        <dbReference type="ARBA" id="ARBA00004007"/>
    </source>
</evidence>
<gene>
    <name evidence="10" type="primary">ctaG</name>
    <name evidence="12" type="ORF">HH303_04485</name>
</gene>
<keyword evidence="13" id="KW-1185">Reference proteome</keyword>
<evidence type="ECO:0000256" key="3">
    <source>
        <dbReference type="ARBA" id="ARBA00009620"/>
    </source>
</evidence>
<evidence type="ECO:0000256" key="9">
    <source>
        <dbReference type="ARBA" id="ARBA00023136"/>
    </source>
</evidence>
<dbReference type="PIRSF" id="PIRSF005413">
    <property type="entry name" value="COX11"/>
    <property type="match status" value="1"/>
</dbReference>
<dbReference type="Pfam" id="PF04442">
    <property type="entry name" value="CtaG_Cox11"/>
    <property type="match status" value="1"/>
</dbReference>
<reference evidence="12 13" key="1">
    <citation type="submission" date="2020-04" db="EMBL/GenBank/DDBJ databases">
        <title>Rhodospirillaceae bacterium KN72 isolated from deep sea.</title>
        <authorList>
            <person name="Zhang D.-C."/>
        </authorList>
    </citation>
    <scope>NUCLEOTIDE SEQUENCE [LARGE SCALE GENOMIC DNA]</scope>
    <source>
        <strain evidence="12 13">KN72</strain>
    </source>
</reference>
<evidence type="ECO:0000256" key="10">
    <source>
        <dbReference type="HAMAP-Rule" id="MF_00155"/>
    </source>
</evidence>
<proteinExistence type="inferred from homology"/>
<keyword evidence="7 10" id="KW-1133">Transmembrane helix</keyword>
<keyword evidence="10" id="KW-1003">Cell membrane</keyword>
<evidence type="ECO:0000256" key="2">
    <source>
        <dbReference type="ARBA" id="ARBA00004382"/>
    </source>
</evidence>
<dbReference type="AlphaFoldDB" id="A0A7Y0DY30"/>
<dbReference type="HAMAP" id="MF_00155">
    <property type="entry name" value="CtaG"/>
    <property type="match status" value="1"/>
</dbReference>
<dbReference type="EMBL" id="JABBNT010000001">
    <property type="protein sequence ID" value="NMM43722.1"/>
    <property type="molecule type" value="Genomic_DNA"/>
</dbReference>
<comment type="caution">
    <text evidence="12">The sequence shown here is derived from an EMBL/GenBank/DDBJ whole genome shotgun (WGS) entry which is preliminary data.</text>
</comment>
<feature type="transmembrane region" description="Helical" evidence="11">
    <location>
        <begin position="12"/>
        <end position="34"/>
    </location>
</feature>
<dbReference type="GO" id="GO:0005507">
    <property type="term" value="F:copper ion binding"/>
    <property type="evidence" value="ECO:0007669"/>
    <property type="project" value="InterPro"/>
</dbReference>
<dbReference type="Proteomes" id="UP000539372">
    <property type="component" value="Unassembled WGS sequence"/>
</dbReference>
<name>A0A7Y0DY30_9PROT</name>
<dbReference type="PANTHER" id="PTHR21320">
    <property type="entry name" value="CYTOCHROME C OXIDASE ASSEMBLY PROTEIN COX11-RELATED"/>
    <property type="match status" value="1"/>
</dbReference>
<dbReference type="InterPro" id="IPR007533">
    <property type="entry name" value="Cyt_c_oxidase_assmbl_CtaG"/>
</dbReference>
<comment type="similarity">
    <text evidence="3 10">Belongs to the COX11/CtaG family.</text>
</comment>
<sequence length="206" mass="22474">MDQNLARKNRRILAACVFTVAGMVGLSFAAVPLYNLFCRVTGYGGTTQVAEAGPAPVIGSREITIRFDSTVNPALPWRFHPEQKSVTLKVGEVGMAFYRAQSLSGQRTTGAATFNVTPLKAGQYFVKTQCFCFDEQTLNPEQTAEMPVSFYVDPAIMDDRNLDDTNTITLSYTFFRAEDDADAEELTGVEGDADQTAALDQATTVN</sequence>
<dbReference type="PANTHER" id="PTHR21320:SF3">
    <property type="entry name" value="CYTOCHROME C OXIDASE ASSEMBLY PROTEIN COX11, MITOCHONDRIAL-RELATED"/>
    <property type="match status" value="1"/>
</dbReference>
<keyword evidence="10" id="KW-0997">Cell inner membrane</keyword>
<dbReference type="GO" id="GO:0005886">
    <property type="term" value="C:plasma membrane"/>
    <property type="evidence" value="ECO:0007669"/>
    <property type="project" value="UniProtKB-SubCell"/>
</dbReference>
<dbReference type="NCBIfam" id="NF003465">
    <property type="entry name" value="PRK05089.1"/>
    <property type="match status" value="1"/>
</dbReference>
<keyword evidence="6 10" id="KW-0735">Signal-anchor</keyword>